<dbReference type="GO" id="GO:0004553">
    <property type="term" value="F:hydrolase activity, hydrolyzing O-glycosyl compounds"/>
    <property type="evidence" value="ECO:0007669"/>
    <property type="project" value="InterPro"/>
</dbReference>
<evidence type="ECO:0000259" key="5">
    <source>
        <dbReference type="Pfam" id="PF01301"/>
    </source>
</evidence>
<dbReference type="STRING" id="6265.A0A0B2US19"/>
<dbReference type="OMA" id="NITHFFE"/>
<evidence type="ECO:0000256" key="2">
    <source>
        <dbReference type="ARBA" id="ARBA00022801"/>
    </source>
</evidence>
<dbReference type="GO" id="GO:0005975">
    <property type="term" value="P:carbohydrate metabolic process"/>
    <property type="evidence" value="ECO:0007669"/>
    <property type="project" value="InterPro"/>
</dbReference>
<dbReference type="InterPro" id="IPR019801">
    <property type="entry name" value="Glyco_hydro_35_CS"/>
</dbReference>
<dbReference type="PROSITE" id="PS01182">
    <property type="entry name" value="GLYCOSYL_HYDROL_F35"/>
    <property type="match status" value="1"/>
</dbReference>
<dbReference type="SUPFAM" id="SSF51445">
    <property type="entry name" value="(Trans)glycosidases"/>
    <property type="match status" value="1"/>
</dbReference>
<dbReference type="InterPro" id="IPR031330">
    <property type="entry name" value="Gly_Hdrlase_35_cat"/>
</dbReference>
<comment type="caution">
    <text evidence="6">The sequence shown here is derived from an EMBL/GenBank/DDBJ whole genome shotgun (WGS) entry which is preliminary data.</text>
</comment>
<sequence>MGAFSSFAVYTYLLFAALTQCCAEKSFSIDRINKTFLLDGEPFRYISGSIHYFRVHPDQWNDRLSRMRAAGLNAIQFYIPWNFHEVYEGISRFDGSRNVTHFLSLAAGNELYALVRIGPYICGEWENGGLPWWLLKYENIRMRTSDVRFLDAVKKWFDVLLPQLKPSLRKNGGPILMLQVENEYKL</sequence>
<gene>
    <name evidence="6" type="primary">Glb1l</name>
    <name evidence="6" type="ORF">Tcan_18446</name>
</gene>
<feature type="chain" id="PRO_5002095689" evidence="4">
    <location>
        <begin position="24"/>
        <end position="186"/>
    </location>
</feature>
<dbReference type="InterPro" id="IPR001944">
    <property type="entry name" value="Glycoside_Hdrlase_35"/>
</dbReference>
<evidence type="ECO:0000256" key="1">
    <source>
        <dbReference type="ARBA" id="ARBA00009809"/>
    </source>
</evidence>
<accession>A0A0B2US19</accession>
<dbReference type="EMBL" id="JPKZ01003059">
    <property type="protein sequence ID" value="KHN73771.1"/>
    <property type="molecule type" value="Genomic_DNA"/>
</dbReference>
<evidence type="ECO:0000256" key="3">
    <source>
        <dbReference type="ARBA" id="ARBA00023295"/>
    </source>
</evidence>
<evidence type="ECO:0000256" key="4">
    <source>
        <dbReference type="SAM" id="SignalP"/>
    </source>
</evidence>
<organism evidence="6 7">
    <name type="scientific">Toxocara canis</name>
    <name type="common">Canine roundworm</name>
    <dbReference type="NCBI Taxonomy" id="6265"/>
    <lineage>
        <taxon>Eukaryota</taxon>
        <taxon>Metazoa</taxon>
        <taxon>Ecdysozoa</taxon>
        <taxon>Nematoda</taxon>
        <taxon>Chromadorea</taxon>
        <taxon>Rhabditida</taxon>
        <taxon>Spirurina</taxon>
        <taxon>Ascaridomorpha</taxon>
        <taxon>Ascaridoidea</taxon>
        <taxon>Toxocaridae</taxon>
        <taxon>Toxocara</taxon>
    </lineage>
</organism>
<feature type="signal peptide" evidence="4">
    <location>
        <begin position="1"/>
        <end position="23"/>
    </location>
</feature>
<dbReference type="AlphaFoldDB" id="A0A0B2US19"/>
<dbReference type="PRINTS" id="PR00742">
    <property type="entry name" value="GLHYDRLASE35"/>
</dbReference>
<keyword evidence="4" id="KW-0732">Signal</keyword>
<proteinExistence type="inferred from homology"/>
<dbReference type="InterPro" id="IPR017853">
    <property type="entry name" value="GH"/>
</dbReference>
<name>A0A0B2US19_TOXCA</name>
<dbReference type="Proteomes" id="UP000031036">
    <property type="component" value="Unassembled WGS sequence"/>
</dbReference>
<protein>
    <submittedName>
        <fullName evidence="6">Beta-galactosidase-1-like protein</fullName>
    </submittedName>
</protein>
<feature type="domain" description="Glycoside hydrolase 35 catalytic" evidence="5">
    <location>
        <begin position="35"/>
        <end position="185"/>
    </location>
</feature>
<dbReference type="OrthoDB" id="1657402at2759"/>
<dbReference type="PANTHER" id="PTHR23421">
    <property type="entry name" value="BETA-GALACTOSIDASE RELATED"/>
    <property type="match status" value="1"/>
</dbReference>
<keyword evidence="2" id="KW-0378">Hydrolase</keyword>
<keyword evidence="7" id="KW-1185">Reference proteome</keyword>
<dbReference type="Pfam" id="PF01301">
    <property type="entry name" value="Glyco_hydro_35"/>
    <property type="match status" value="1"/>
</dbReference>
<evidence type="ECO:0000313" key="6">
    <source>
        <dbReference type="EMBL" id="KHN73771.1"/>
    </source>
</evidence>
<comment type="similarity">
    <text evidence="1">Belongs to the glycosyl hydrolase 35 family.</text>
</comment>
<keyword evidence="3" id="KW-0326">Glycosidase</keyword>
<evidence type="ECO:0000313" key="7">
    <source>
        <dbReference type="Proteomes" id="UP000031036"/>
    </source>
</evidence>
<dbReference type="Gene3D" id="3.20.20.80">
    <property type="entry name" value="Glycosidases"/>
    <property type="match status" value="1"/>
</dbReference>
<reference evidence="6 7" key="1">
    <citation type="submission" date="2014-11" db="EMBL/GenBank/DDBJ databases">
        <title>Genetic blueprint of the zoonotic pathogen Toxocara canis.</title>
        <authorList>
            <person name="Zhu X.-Q."/>
            <person name="Korhonen P.K."/>
            <person name="Cai H."/>
            <person name="Young N.D."/>
            <person name="Nejsum P."/>
            <person name="von Samson-Himmelstjerna G."/>
            <person name="Boag P.R."/>
            <person name="Tan P."/>
            <person name="Li Q."/>
            <person name="Min J."/>
            <person name="Yang Y."/>
            <person name="Wang X."/>
            <person name="Fang X."/>
            <person name="Hall R.S."/>
            <person name="Hofmann A."/>
            <person name="Sternberg P.W."/>
            <person name="Jex A.R."/>
            <person name="Gasser R.B."/>
        </authorList>
    </citation>
    <scope>NUCLEOTIDE SEQUENCE [LARGE SCALE GENOMIC DNA]</scope>
    <source>
        <strain evidence="6">PN_DK_2014</strain>
    </source>
</reference>